<evidence type="ECO:0000313" key="2">
    <source>
        <dbReference type="Proteomes" id="UP000825598"/>
    </source>
</evidence>
<sequence>MSDAWNDHAAVDMLPMPHVDGTSHRYVTTRDGCEVHVAEAGAGDPLVLVHGWPQHWYAWRAVLGALAGRFRVICPDVRGLGWSAATGGDWSLRRLATDIIDVMDALGIDQAGVVGHDWGAAIAYQLGLDHPRRITKLMPLAGLHPWTAIGLHPRAIWRPWHVYTAAALGSINNTLLQVPRTSLHTWRHVGAFTPAETEIYCSSMRQPHTLTATKQYYRNVIAREVPYFWRYAKNLTLTVPVLHLNGANDPLTQRLSDAYRRYAPNMELVNLPACGHFIAEERPDELIGYLNTFFGAEH</sequence>
<organism evidence="1 2">
    <name type="scientific">Mycolicibacterium farcinogenes</name>
    <name type="common">Mycobacterium farcinogenes</name>
    <dbReference type="NCBI Taxonomy" id="1802"/>
    <lineage>
        <taxon>Bacteria</taxon>
        <taxon>Bacillati</taxon>
        <taxon>Actinomycetota</taxon>
        <taxon>Actinomycetes</taxon>
        <taxon>Mycobacteriales</taxon>
        <taxon>Mycobacteriaceae</taxon>
        <taxon>Mycolicibacterium</taxon>
    </lineage>
</organism>
<protein>
    <submittedName>
        <fullName evidence="1">Alpha/beta hydrolase</fullName>
    </submittedName>
</protein>
<gene>
    <name evidence="1" type="ORF">K6L26_30330</name>
</gene>
<reference evidence="1" key="1">
    <citation type="submission" date="2021-07" db="EMBL/GenBank/DDBJ databases">
        <title>Complete Genome Sequences of Mycobacterium farcinogenes Isolated from Clinical Specimens from Patients in Thailand.</title>
        <authorList>
            <person name="Sodsai P."/>
        </authorList>
    </citation>
    <scope>NUCLEOTIDE SEQUENCE</scope>
    <source>
        <strain evidence="1">BKK/CU-MFGFA-001</strain>
    </source>
</reference>
<name>A0ACD1FR18_MYCFR</name>
<proteinExistence type="predicted"/>
<keyword evidence="1" id="KW-0614">Plasmid</keyword>
<keyword evidence="2" id="KW-1185">Reference proteome</keyword>
<geneLocation type="plasmid" evidence="1 2">
    <name>unnamed1</name>
</geneLocation>
<evidence type="ECO:0000313" key="1">
    <source>
        <dbReference type="EMBL" id="QZH69435.1"/>
    </source>
</evidence>
<dbReference type="EMBL" id="CP081674">
    <property type="protein sequence ID" value="QZH69435.1"/>
    <property type="molecule type" value="Genomic_DNA"/>
</dbReference>
<keyword evidence="1" id="KW-0378">Hydrolase</keyword>
<accession>A0ACD1FR18</accession>
<dbReference type="Proteomes" id="UP000825598">
    <property type="component" value="Plasmid unnamed1"/>
</dbReference>